<keyword evidence="5" id="KW-0560">Oxidoreductase</keyword>
<evidence type="ECO:0000256" key="1">
    <source>
        <dbReference type="ARBA" id="ARBA00001954"/>
    </source>
</evidence>
<dbReference type="GO" id="GO:0045329">
    <property type="term" value="P:carnitine biosynthetic process"/>
    <property type="evidence" value="ECO:0007669"/>
    <property type="project" value="TreeGrafter"/>
</dbReference>
<feature type="compositionally biased region" description="Polar residues" evidence="7">
    <location>
        <begin position="516"/>
        <end position="530"/>
    </location>
</feature>
<dbReference type="PANTHER" id="PTHR10696:SF25">
    <property type="entry name" value="OXIDOREDUCTASE AIM17-RELATED"/>
    <property type="match status" value="1"/>
</dbReference>
<feature type="domain" description="Gamma-butyrobetaine hydroxylase-like N-terminal" evidence="9">
    <location>
        <begin position="99"/>
        <end position="161"/>
    </location>
</feature>
<dbReference type="InterPro" id="IPR038492">
    <property type="entry name" value="GBBH-like_N_sf"/>
</dbReference>
<evidence type="ECO:0000256" key="7">
    <source>
        <dbReference type="SAM" id="MobiDB-lite"/>
    </source>
</evidence>
<comment type="similarity">
    <text evidence="2">Belongs to the gamma-BBH/TMLD family.</text>
</comment>
<evidence type="ECO:0000259" key="8">
    <source>
        <dbReference type="Pfam" id="PF02668"/>
    </source>
</evidence>
<dbReference type="Gene3D" id="3.60.130.10">
    <property type="entry name" value="Clavaminate synthase-like"/>
    <property type="match status" value="1"/>
</dbReference>
<evidence type="ECO:0000313" key="10">
    <source>
        <dbReference type="EMBL" id="WEW58649.1"/>
    </source>
</evidence>
<dbReference type="Gene3D" id="3.30.2020.30">
    <property type="match status" value="1"/>
</dbReference>
<evidence type="ECO:0000256" key="5">
    <source>
        <dbReference type="ARBA" id="ARBA00023002"/>
    </source>
</evidence>
<dbReference type="Pfam" id="PF06155">
    <property type="entry name" value="GBBH-like_N"/>
    <property type="match status" value="1"/>
</dbReference>
<organism evidence="10 11">
    <name type="scientific">Emydomyces testavorans</name>
    <dbReference type="NCBI Taxonomy" id="2070801"/>
    <lineage>
        <taxon>Eukaryota</taxon>
        <taxon>Fungi</taxon>
        <taxon>Dikarya</taxon>
        <taxon>Ascomycota</taxon>
        <taxon>Pezizomycotina</taxon>
        <taxon>Eurotiomycetes</taxon>
        <taxon>Eurotiomycetidae</taxon>
        <taxon>Onygenales</taxon>
        <taxon>Nannizziopsiaceae</taxon>
        <taxon>Emydomyces</taxon>
    </lineage>
</organism>
<proteinExistence type="inferred from homology"/>
<keyword evidence="3" id="KW-0479">Metal-binding</keyword>
<dbReference type="SUPFAM" id="SSF51197">
    <property type="entry name" value="Clavaminate synthase-like"/>
    <property type="match status" value="1"/>
</dbReference>
<keyword evidence="11" id="KW-1185">Reference proteome</keyword>
<evidence type="ECO:0000256" key="4">
    <source>
        <dbReference type="ARBA" id="ARBA00022964"/>
    </source>
</evidence>
<dbReference type="Pfam" id="PF02668">
    <property type="entry name" value="TauD"/>
    <property type="match status" value="1"/>
</dbReference>
<dbReference type="InterPro" id="IPR042098">
    <property type="entry name" value="TauD-like_sf"/>
</dbReference>
<dbReference type="GO" id="GO:0016706">
    <property type="term" value="F:2-oxoglutarate-dependent dioxygenase activity"/>
    <property type="evidence" value="ECO:0007669"/>
    <property type="project" value="UniProtKB-ARBA"/>
</dbReference>
<keyword evidence="4" id="KW-0223">Dioxygenase</keyword>
<dbReference type="GO" id="GO:0005739">
    <property type="term" value="C:mitochondrion"/>
    <property type="evidence" value="ECO:0007669"/>
    <property type="project" value="TreeGrafter"/>
</dbReference>
<evidence type="ECO:0000256" key="2">
    <source>
        <dbReference type="ARBA" id="ARBA00008654"/>
    </source>
</evidence>
<evidence type="ECO:0000259" key="9">
    <source>
        <dbReference type="Pfam" id="PF06155"/>
    </source>
</evidence>
<protein>
    <recommendedName>
        <fullName evidence="12">Gamma-butyrobetaine dioxygenase</fullName>
    </recommendedName>
</protein>
<accession>A0AAF0ILA0</accession>
<evidence type="ECO:0000313" key="11">
    <source>
        <dbReference type="Proteomes" id="UP001219355"/>
    </source>
</evidence>
<dbReference type="EMBL" id="CP120628">
    <property type="protein sequence ID" value="WEW58649.1"/>
    <property type="molecule type" value="Genomic_DNA"/>
</dbReference>
<dbReference type="GO" id="GO:0046872">
    <property type="term" value="F:metal ion binding"/>
    <property type="evidence" value="ECO:0007669"/>
    <property type="project" value="UniProtKB-KW"/>
</dbReference>
<dbReference type="InterPro" id="IPR050411">
    <property type="entry name" value="AlphaKG_dependent_hydroxylases"/>
</dbReference>
<dbReference type="Proteomes" id="UP001219355">
    <property type="component" value="Chromosome 2"/>
</dbReference>
<sequence>MWMRPGGFPQLSKLSARQGRSIFSCTKGTPSLRTYSSQPAEPYNNNATEGETNWSLKSLTGGTVIRKVLAPDVRRPNVVFREPELPIKSSPLQSANLERLLTVQIDGVPTHFNCFRLRDACTCSQCVDPVTKQRNFETSDLYVGVRPGNIETKDDKVTITWLGDTLNTPNNREHVSTYTKEELKRLHRGPISRYKRAGPVRIPWNKETYEKNQHWISFDEYMNNDEKFRSFMRSLYRYGLVFVKDVPEDTESVSQIATRMGPLRNSFYGLTWDVRSVPDAKNVAYTNKSLGFHMDLLYMADPPGYQLLHCMNNSLPGGESMFSDTLRVAQHLFRIDRNAYHELWQTPVRFGYFNDGQCYEYTRPTIEGDSFGYSQYVNYSPPFQVSQPRVAQEGGGPDRSLASWAKAMHAFSNRLRRPDGVFELKLKPGECVIFANRRIAHARKAFDLTQSDGQEGSRWLRGAYVDEDALLSKFEILREQNPEEWDATTVDQWMKEELIPLGIRRTMTGLNVGGNAEQTPEDSTSAEMVK</sequence>
<reference evidence="10" key="1">
    <citation type="submission" date="2023-03" db="EMBL/GenBank/DDBJ databases">
        <title>Emydomyces testavorans Genome Sequence.</title>
        <authorList>
            <person name="Hoyer L."/>
        </authorList>
    </citation>
    <scope>NUCLEOTIDE SEQUENCE</scope>
    <source>
        <strain evidence="10">16-2883</strain>
    </source>
</reference>
<comment type="cofactor">
    <cofactor evidence="1">
        <name>Fe(2+)</name>
        <dbReference type="ChEBI" id="CHEBI:29033"/>
    </cofactor>
</comment>
<evidence type="ECO:0008006" key="12">
    <source>
        <dbReference type="Google" id="ProtNLM"/>
    </source>
</evidence>
<name>A0AAF0ILA0_9EURO</name>
<gene>
    <name evidence="10" type="ORF">PRK78_004117</name>
</gene>
<dbReference type="CDD" id="cd00250">
    <property type="entry name" value="CAS_like"/>
    <property type="match status" value="1"/>
</dbReference>
<dbReference type="PANTHER" id="PTHR10696">
    <property type="entry name" value="GAMMA-BUTYROBETAINE HYDROXYLASE-RELATED"/>
    <property type="match status" value="1"/>
</dbReference>
<dbReference type="AlphaFoldDB" id="A0AAF0ILA0"/>
<feature type="region of interest" description="Disordered" evidence="7">
    <location>
        <begin position="510"/>
        <end position="530"/>
    </location>
</feature>
<keyword evidence="6" id="KW-0408">Iron</keyword>
<evidence type="ECO:0000256" key="6">
    <source>
        <dbReference type="ARBA" id="ARBA00023004"/>
    </source>
</evidence>
<dbReference type="InterPro" id="IPR003819">
    <property type="entry name" value="TauD/TfdA-like"/>
</dbReference>
<dbReference type="InterPro" id="IPR010376">
    <property type="entry name" value="GBBH-like_N"/>
</dbReference>
<feature type="domain" description="TauD/TfdA-like" evidence="8">
    <location>
        <begin position="216"/>
        <end position="464"/>
    </location>
</feature>
<evidence type="ECO:0000256" key="3">
    <source>
        <dbReference type="ARBA" id="ARBA00022723"/>
    </source>
</evidence>